<evidence type="ECO:0000313" key="3">
    <source>
        <dbReference type="Proteomes" id="UP000826195"/>
    </source>
</evidence>
<name>A0AAV7IJ38_COTGL</name>
<keyword evidence="3" id="KW-1185">Reference proteome</keyword>
<reference evidence="2 3" key="1">
    <citation type="journal article" date="2021" name="J. Hered.">
        <title>A chromosome-level genome assembly of the parasitoid wasp, Cotesia glomerata (Hymenoptera: Braconidae).</title>
        <authorList>
            <person name="Pinto B.J."/>
            <person name="Weis J.J."/>
            <person name="Gamble T."/>
            <person name="Ode P.J."/>
            <person name="Paul R."/>
            <person name="Zaspel J.M."/>
        </authorList>
    </citation>
    <scope>NUCLEOTIDE SEQUENCE [LARGE SCALE GENOMIC DNA]</scope>
    <source>
        <strain evidence="2">CgM1</strain>
    </source>
</reference>
<feature type="region of interest" description="Disordered" evidence="1">
    <location>
        <begin position="52"/>
        <end position="75"/>
    </location>
</feature>
<proteinExistence type="predicted"/>
<dbReference type="AlphaFoldDB" id="A0AAV7IJ38"/>
<dbReference type="Proteomes" id="UP000826195">
    <property type="component" value="Unassembled WGS sequence"/>
</dbReference>
<comment type="caution">
    <text evidence="2">The sequence shown here is derived from an EMBL/GenBank/DDBJ whole genome shotgun (WGS) entry which is preliminary data.</text>
</comment>
<evidence type="ECO:0000313" key="2">
    <source>
        <dbReference type="EMBL" id="KAH0551981.1"/>
    </source>
</evidence>
<accession>A0AAV7IJ38</accession>
<evidence type="ECO:0000256" key="1">
    <source>
        <dbReference type="SAM" id="MobiDB-lite"/>
    </source>
</evidence>
<sequence>MESIAFIDRDIDINKNPPTPGKIILQYFPEDYMKFNQPLCRQLFIIEENNTAEETSRQDQDVQENPGNNQEEEEAIVVQPARIDRVSQKRNFSVLPRDTRPIAIPKFRSVNRGVFFENSEIKKTQTSDKKNIRQERRSAQNLDMMEEKLKGVLEQLKSRPKKDDIQGKRKAMIIDVIQPSSKKRRAVRLRKGVYFSSGSRSKRNNFFSLTFRTLTKALC</sequence>
<organism evidence="2 3">
    <name type="scientific">Cotesia glomerata</name>
    <name type="common">Lepidopteran parasitic wasp</name>
    <name type="synonym">Apanteles glomeratus</name>
    <dbReference type="NCBI Taxonomy" id="32391"/>
    <lineage>
        <taxon>Eukaryota</taxon>
        <taxon>Metazoa</taxon>
        <taxon>Ecdysozoa</taxon>
        <taxon>Arthropoda</taxon>
        <taxon>Hexapoda</taxon>
        <taxon>Insecta</taxon>
        <taxon>Pterygota</taxon>
        <taxon>Neoptera</taxon>
        <taxon>Endopterygota</taxon>
        <taxon>Hymenoptera</taxon>
        <taxon>Apocrita</taxon>
        <taxon>Ichneumonoidea</taxon>
        <taxon>Braconidae</taxon>
        <taxon>Microgastrinae</taxon>
        <taxon>Cotesia</taxon>
    </lineage>
</organism>
<gene>
    <name evidence="2" type="ORF">KQX54_003831</name>
</gene>
<protein>
    <submittedName>
        <fullName evidence="2">Uncharacterized protein</fullName>
    </submittedName>
</protein>
<dbReference type="EMBL" id="JAHXZJ010001492">
    <property type="protein sequence ID" value="KAH0551981.1"/>
    <property type="molecule type" value="Genomic_DNA"/>
</dbReference>